<dbReference type="PANTHER" id="PTHR38340:SF1">
    <property type="entry name" value="S-LAYER PROTEIN"/>
    <property type="match status" value="1"/>
</dbReference>
<dbReference type="InterPro" id="IPR018511">
    <property type="entry name" value="Hemolysin-typ_Ca-bd_CS"/>
</dbReference>
<dbReference type="InterPro" id="IPR011049">
    <property type="entry name" value="Serralysin-like_metalloprot_C"/>
</dbReference>
<dbReference type="RefSeq" id="WP_377049666.1">
    <property type="nucleotide sequence ID" value="NZ_JBHLVZ010000006.1"/>
</dbReference>
<dbReference type="Gene3D" id="2.150.10.10">
    <property type="entry name" value="Serralysin-like metalloprotease, C-terminal"/>
    <property type="match status" value="2"/>
</dbReference>
<evidence type="ECO:0000313" key="3">
    <source>
        <dbReference type="EMBL" id="MFC0385514.1"/>
    </source>
</evidence>
<evidence type="ECO:0000313" key="4">
    <source>
        <dbReference type="Proteomes" id="UP001589789"/>
    </source>
</evidence>
<dbReference type="Pfam" id="PF00353">
    <property type="entry name" value="HemolysinCabind"/>
    <property type="match status" value="3"/>
</dbReference>
<keyword evidence="2" id="KW-0964">Secreted</keyword>
<dbReference type="InterPro" id="IPR001343">
    <property type="entry name" value="Hemolysn_Ca-bd"/>
</dbReference>
<organism evidence="3 4">
    <name type="scientific">Muricoccus vinaceus</name>
    <dbReference type="NCBI Taxonomy" id="424704"/>
    <lineage>
        <taxon>Bacteria</taxon>
        <taxon>Pseudomonadati</taxon>
        <taxon>Pseudomonadota</taxon>
        <taxon>Alphaproteobacteria</taxon>
        <taxon>Acetobacterales</taxon>
        <taxon>Roseomonadaceae</taxon>
        <taxon>Muricoccus</taxon>
    </lineage>
</organism>
<sequence length="413" mass="40355">AVPSSTLALKNSGAVQVSVPATAVGSTNPAAVNGKAAADLINGTAANDTLNGLAGNDTLLGGAGTDTLNGGDGNDSLDGGAGADQMTGGLGDDVFLVDHLGDIVIELAGGGYDRVVASVSGYTLGANVERLDLAGTATTGIGNELGNLLVGNELNNILKGLGGDDQLYGNAGSDTLEGGAGRDTLFGGEGNDSLDGGAGDDLMLGGAGDDIYIVDSLGDFIVENAGEGYDRVVVNVSGFTLGANLERLDLAGSALSGTGNAQANVIYGNALGNLLNGMAGNDEIHGGAGRDTLIGGLGADTLEGGGGADLFRFASAAEGGDTILDFVHSTDALEISVAGFGGKLALNTDVATRFISNTTGLATAPSGTGQFIYETDAAKLWWDADGAGAGASVAVATFTPGTVLSAADLHLIG</sequence>
<dbReference type="EMBL" id="JBHLVZ010000006">
    <property type="protein sequence ID" value="MFC0385514.1"/>
    <property type="molecule type" value="Genomic_DNA"/>
</dbReference>
<dbReference type="Proteomes" id="UP001589789">
    <property type="component" value="Unassembled WGS sequence"/>
</dbReference>
<dbReference type="InterPro" id="IPR050557">
    <property type="entry name" value="RTX_toxin/Mannuronan_C5-epim"/>
</dbReference>
<gene>
    <name evidence="3" type="ORF">ACFFIC_08070</name>
</gene>
<evidence type="ECO:0000256" key="2">
    <source>
        <dbReference type="ARBA" id="ARBA00022525"/>
    </source>
</evidence>
<protein>
    <submittedName>
        <fullName evidence="3">Calcium-binding protein</fullName>
    </submittedName>
</protein>
<proteinExistence type="predicted"/>
<keyword evidence="4" id="KW-1185">Reference proteome</keyword>
<name>A0ABV6IQL2_9PROT</name>
<reference evidence="3 4" key="1">
    <citation type="submission" date="2024-09" db="EMBL/GenBank/DDBJ databases">
        <authorList>
            <person name="Sun Q."/>
            <person name="Mori K."/>
        </authorList>
    </citation>
    <scope>NUCLEOTIDE SEQUENCE [LARGE SCALE GENOMIC DNA]</scope>
    <source>
        <strain evidence="3 4">CCM 7468</strain>
    </source>
</reference>
<dbReference type="PROSITE" id="PS00330">
    <property type="entry name" value="HEMOLYSIN_CALCIUM"/>
    <property type="match status" value="7"/>
</dbReference>
<accession>A0ABV6IQL2</accession>
<dbReference type="PRINTS" id="PR00313">
    <property type="entry name" value="CABNDNGRPT"/>
</dbReference>
<dbReference type="PANTHER" id="PTHR38340">
    <property type="entry name" value="S-LAYER PROTEIN"/>
    <property type="match status" value="1"/>
</dbReference>
<feature type="non-terminal residue" evidence="3">
    <location>
        <position position="1"/>
    </location>
</feature>
<comment type="caution">
    <text evidence="3">The sequence shown here is derived from an EMBL/GenBank/DDBJ whole genome shotgun (WGS) entry which is preliminary data.</text>
</comment>
<dbReference type="SUPFAM" id="SSF51120">
    <property type="entry name" value="beta-Roll"/>
    <property type="match status" value="3"/>
</dbReference>
<comment type="subcellular location">
    <subcellularLocation>
        <location evidence="1">Secreted</location>
    </subcellularLocation>
</comment>
<evidence type="ECO:0000256" key="1">
    <source>
        <dbReference type="ARBA" id="ARBA00004613"/>
    </source>
</evidence>